<evidence type="ECO:0000313" key="2">
    <source>
        <dbReference type="EMBL" id="CDW31626.1"/>
    </source>
</evidence>
<dbReference type="PROSITE" id="PS51186">
    <property type="entry name" value="GNAT"/>
    <property type="match status" value="1"/>
</dbReference>
<dbReference type="Gene3D" id="3.40.630.30">
    <property type="match status" value="1"/>
</dbReference>
<sequence>MPKAHLGRASRQDTDQIYELVNSTFAFEIGETGISYRLGNKYLLRDTARKNLEDMIVLRINRKIIGCVKVTSHNGLSEIGHLAVHPDHQKRGYGRILMDAAEENARGPRITVGIPSCRTDIKGFFENRGFKLKVKKPLGEVEKLYPDEFCEKILARKDVLWEVYLKIKNNKSDQMDDDDSDDN</sequence>
<dbReference type="AlphaFoldDB" id="A0A0K2U1T9"/>
<dbReference type="Pfam" id="PF13508">
    <property type="entry name" value="Acetyltransf_7"/>
    <property type="match status" value="1"/>
</dbReference>
<dbReference type="InterPro" id="IPR016181">
    <property type="entry name" value="Acyl_CoA_acyltransferase"/>
</dbReference>
<feature type="domain" description="N-acetyltransferase" evidence="1">
    <location>
        <begin position="4"/>
        <end position="156"/>
    </location>
</feature>
<accession>A0A0K2U1T9</accession>
<dbReference type="EMBL" id="HACA01014265">
    <property type="protein sequence ID" value="CDW31626.1"/>
    <property type="molecule type" value="Transcribed_RNA"/>
</dbReference>
<dbReference type="InterPro" id="IPR000182">
    <property type="entry name" value="GNAT_dom"/>
</dbReference>
<evidence type="ECO:0000259" key="1">
    <source>
        <dbReference type="PROSITE" id="PS51186"/>
    </source>
</evidence>
<dbReference type="CDD" id="cd04301">
    <property type="entry name" value="NAT_SF"/>
    <property type="match status" value="1"/>
</dbReference>
<name>A0A0K2U1T9_LEPSM</name>
<reference evidence="2" key="1">
    <citation type="submission" date="2014-05" db="EMBL/GenBank/DDBJ databases">
        <authorList>
            <person name="Chronopoulou M."/>
        </authorList>
    </citation>
    <scope>NUCLEOTIDE SEQUENCE</scope>
    <source>
        <tissue evidence="2">Whole organism</tissue>
    </source>
</reference>
<dbReference type="OrthoDB" id="329272at2759"/>
<protein>
    <recommendedName>
        <fullName evidence="1">N-acetyltransferase domain-containing protein</fullName>
    </recommendedName>
</protein>
<dbReference type="SUPFAM" id="SSF55729">
    <property type="entry name" value="Acyl-CoA N-acyltransferases (Nat)"/>
    <property type="match status" value="1"/>
</dbReference>
<proteinExistence type="predicted"/>
<organism evidence="2">
    <name type="scientific">Lepeophtheirus salmonis</name>
    <name type="common">Salmon louse</name>
    <name type="synonym">Caligus salmonis</name>
    <dbReference type="NCBI Taxonomy" id="72036"/>
    <lineage>
        <taxon>Eukaryota</taxon>
        <taxon>Metazoa</taxon>
        <taxon>Ecdysozoa</taxon>
        <taxon>Arthropoda</taxon>
        <taxon>Crustacea</taxon>
        <taxon>Multicrustacea</taxon>
        <taxon>Hexanauplia</taxon>
        <taxon>Copepoda</taxon>
        <taxon>Siphonostomatoida</taxon>
        <taxon>Caligidae</taxon>
        <taxon>Lepeophtheirus</taxon>
    </lineage>
</organism>
<dbReference type="GO" id="GO:0016747">
    <property type="term" value="F:acyltransferase activity, transferring groups other than amino-acyl groups"/>
    <property type="evidence" value="ECO:0007669"/>
    <property type="project" value="InterPro"/>
</dbReference>